<sequence length="119" mass="13874">MYIFKVLVVRWCRTRIIHSFTRNLEHAQEGLVRRMIRDENGTHFDCPSPAYDQKEFVPLEVKSGALVVIHGDLIHQSFENLSPASRYAFSLHVIDTEGCEWSKDNWIQRKTAPEPLYVS</sequence>
<keyword evidence="4" id="KW-0223">Dioxygenase</keyword>
<organism evidence="4">
    <name type="scientific">Zea mays</name>
    <name type="common">Maize</name>
    <dbReference type="NCBI Taxonomy" id="4577"/>
    <lineage>
        <taxon>Eukaryota</taxon>
        <taxon>Viridiplantae</taxon>
        <taxon>Streptophyta</taxon>
        <taxon>Embryophyta</taxon>
        <taxon>Tracheophyta</taxon>
        <taxon>Spermatophyta</taxon>
        <taxon>Magnoliopsida</taxon>
        <taxon>Liliopsida</taxon>
        <taxon>Poales</taxon>
        <taxon>Poaceae</taxon>
        <taxon>PACMAD clade</taxon>
        <taxon>Panicoideae</taxon>
        <taxon>Andropogonodae</taxon>
        <taxon>Andropogoneae</taxon>
        <taxon>Tripsacinae</taxon>
        <taxon>Zea</taxon>
    </lineage>
</organism>
<dbReference type="PANTHER" id="PTHR20883">
    <property type="entry name" value="PHYTANOYL-COA DIOXYGENASE DOMAIN CONTAINING 1"/>
    <property type="match status" value="1"/>
</dbReference>
<dbReference type="InParanoid" id="A0A1D6GJN0"/>
<keyword evidence="3" id="KW-0408">Iron</keyword>
<gene>
    <name evidence="4" type="ORF">ZEAMMB73_Zm00001d013459</name>
</gene>
<dbReference type="PANTHER" id="PTHR20883:SF15">
    <property type="entry name" value="PHYTANOYL-COA DIOXYGENASE DOMAIN-CONTAINING PROTEIN 1"/>
    <property type="match status" value="1"/>
</dbReference>
<protein>
    <submittedName>
        <fullName evidence="4">Phytanoyl-CoA dioxygenase</fullName>
    </submittedName>
</protein>
<evidence type="ECO:0000256" key="3">
    <source>
        <dbReference type="ARBA" id="ARBA00023004"/>
    </source>
</evidence>
<dbReference type="Pfam" id="PF05721">
    <property type="entry name" value="PhyH"/>
    <property type="match status" value="1"/>
</dbReference>
<name>A0A1D6GJN0_MAIZE</name>
<evidence type="ECO:0000256" key="1">
    <source>
        <dbReference type="ARBA" id="ARBA00001962"/>
    </source>
</evidence>
<dbReference type="AlphaFoldDB" id="A0A1D6GJN0"/>
<dbReference type="GO" id="GO:0046872">
    <property type="term" value="F:metal ion binding"/>
    <property type="evidence" value="ECO:0007669"/>
    <property type="project" value="UniProtKB-KW"/>
</dbReference>
<dbReference type="STRING" id="4577.A0A1D6GJN0"/>
<accession>A0A1D6GJN0</accession>
<proteinExistence type="predicted"/>
<dbReference type="SUPFAM" id="SSF51197">
    <property type="entry name" value="Clavaminate synthase-like"/>
    <property type="match status" value="1"/>
</dbReference>
<keyword evidence="4" id="KW-0560">Oxidoreductase</keyword>
<dbReference type="OMA" id="VHYHITI"/>
<evidence type="ECO:0000313" key="4">
    <source>
        <dbReference type="EMBL" id="AQK63569.1"/>
    </source>
</evidence>
<dbReference type="EMBL" id="CM000781">
    <property type="protein sequence ID" value="AQK63569.1"/>
    <property type="molecule type" value="Genomic_DNA"/>
</dbReference>
<keyword evidence="2" id="KW-0479">Metal-binding</keyword>
<dbReference type="Gene3D" id="2.60.120.620">
    <property type="entry name" value="q2cbj1_9rhob like domain"/>
    <property type="match status" value="1"/>
</dbReference>
<evidence type="ECO:0000256" key="2">
    <source>
        <dbReference type="ARBA" id="ARBA00022723"/>
    </source>
</evidence>
<dbReference type="GO" id="GO:0051213">
    <property type="term" value="F:dioxygenase activity"/>
    <property type="evidence" value="ECO:0007669"/>
    <property type="project" value="UniProtKB-KW"/>
</dbReference>
<reference evidence="4" key="1">
    <citation type="submission" date="2015-12" db="EMBL/GenBank/DDBJ databases">
        <title>Update maize B73 reference genome by single molecule sequencing technologies.</title>
        <authorList>
            <consortium name="Maize Genome Sequencing Project"/>
            <person name="Ware D."/>
        </authorList>
    </citation>
    <scope>NUCLEOTIDE SEQUENCE</scope>
    <source>
        <tissue evidence="4">Seedling</tissue>
    </source>
</reference>
<comment type="cofactor">
    <cofactor evidence="1">
        <name>Fe cation</name>
        <dbReference type="ChEBI" id="CHEBI:24875"/>
    </cofactor>
</comment>
<dbReference type="InterPro" id="IPR008775">
    <property type="entry name" value="Phytyl_CoA_dOase-like"/>
</dbReference>